<dbReference type="KEGG" id="daur:Daura_23760"/>
<proteinExistence type="inferred from homology"/>
<evidence type="ECO:0000256" key="2">
    <source>
        <dbReference type="ARBA" id="ARBA00022692"/>
    </source>
</evidence>
<dbReference type="Proteomes" id="UP001058003">
    <property type="component" value="Chromosome"/>
</dbReference>
<dbReference type="InterPro" id="IPR051784">
    <property type="entry name" value="Nod_factor_ABC_transporter"/>
</dbReference>
<comment type="subcellular location">
    <subcellularLocation>
        <location evidence="6">Cell membrane</location>
        <topology evidence="6">Multi-pass membrane protein</topology>
    </subcellularLocation>
    <subcellularLocation>
        <location evidence="1">Membrane</location>
        <topology evidence="1">Multi-pass membrane protein</topology>
    </subcellularLocation>
</comment>
<dbReference type="GO" id="GO:0043190">
    <property type="term" value="C:ATP-binding cassette (ABC) transporter complex"/>
    <property type="evidence" value="ECO:0007669"/>
    <property type="project" value="InterPro"/>
</dbReference>
<evidence type="ECO:0000313" key="9">
    <source>
        <dbReference type="Proteomes" id="UP001058003"/>
    </source>
</evidence>
<keyword evidence="6" id="KW-0813">Transport</keyword>
<keyword evidence="3 6" id="KW-1133">Transmembrane helix</keyword>
<sequence length="262" mass="27915">MTTATPARRRRPGARAPLLLERHLLVNTRTWVNLAFELFEPLLYLLAIGFGLGAVIGSVAGSDVPYPAYVAPGLLAAAAMNGAVGETTFRVFLRIKHERFYESVLVTPLSVADVAVGEVGWAVLRAVVAATGFLAASAVLGLLHSAWALLAVPAAALIGFAFGGAGMLVTTFLRNWQDFQYIQLVMLPMFMFATTFYPLSVYPAALRPLIACLPLYQAIELVRGVALGTFGQGVLIAVVYLGLLGAAALYLAVGRLRGQLRP</sequence>
<feature type="transmembrane region" description="Helical" evidence="6">
    <location>
        <begin position="114"/>
        <end position="140"/>
    </location>
</feature>
<name>A0A9Q9MN53_9ACTN</name>
<feature type="transmembrane region" description="Helical" evidence="6">
    <location>
        <begin position="230"/>
        <end position="253"/>
    </location>
</feature>
<evidence type="ECO:0000256" key="6">
    <source>
        <dbReference type="RuleBase" id="RU361157"/>
    </source>
</evidence>
<dbReference type="GO" id="GO:0046677">
    <property type="term" value="P:response to antibiotic"/>
    <property type="evidence" value="ECO:0007669"/>
    <property type="project" value="UniProtKB-KW"/>
</dbReference>
<feature type="transmembrane region" description="Helical" evidence="6">
    <location>
        <begin position="66"/>
        <end position="93"/>
    </location>
</feature>
<organism evidence="8 9">
    <name type="scientific">Dactylosporangium aurantiacum</name>
    <dbReference type="NCBI Taxonomy" id="35754"/>
    <lineage>
        <taxon>Bacteria</taxon>
        <taxon>Bacillati</taxon>
        <taxon>Actinomycetota</taxon>
        <taxon>Actinomycetes</taxon>
        <taxon>Micromonosporales</taxon>
        <taxon>Micromonosporaceae</taxon>
        <taxon>Dactylosporangium</taxon>
    </lineage>
</organism>
<dbReference type="InterPro" id="IPR000412">
    <property type="entry name" value="ABC_2_transport"/>
</dbReference>
<evidence type="ECO:0000256" key="1">
    <source>
        <dbReference type="ARBA" id="ARBA00004141"/>
    </source>
</evidence>
<dbReference type="InterPro" id="IPR013525">
    <property type="entry name" value="ABC2_TM"/>
</dbReference>
<dbReference type="PROSITE" id="PS51012">
    <property type="entry name" value="ABC_TM2"/>
    <property type="match status" value="1"/>
</dbReference>
<evidence type="ECO:0000256" key="5">
    <source>
        <dbReference type="ARBA" id="ARBA00023251"/>
    </source>
</evidence>
<dbReference type="PIRSF" id="PIRSF006648">
    <property type="entry name" value="DrrB"/>
    <property type="match status" value="1"/>
</dbReference>
<dbReference type="GO" id="GO:0140359">
    <property type="term" value="F:ABC-type transporter activity"/>
    <property type="evidence" value="ECO:0007669"/>
    <property type="project" value="InterPro"/>
</dbReference>
<accession>A0A9Q9MN53</accession>
<evidence type="ECO:0000259" key="7">
    <source>
        <dbReference type="PROSITE" id="PS51012"/>
    </source>
</evidence>
<feature type="transmembrane region" description="Helical" evidence="6">
    <location>
        <begin position="181"/>
        <end position="199"/>
    </location>
</feature>
<evidence type="ECO:0000256" key="4">
    <source>
        <dbReference type="ARBA" id="ARBA00023136"/>
    </source>
</evidence>
<keyword evidence="6" id="KW-1003">Cell membrane</keyword>
<dbReference type="PANTHER" id="PTHR43229">
    <property type="entry name" value="NODULATION PROTEIN J"/>
    <property type="match status" value="1"/>
</dbReference>
<feature type="transmembrane region" description="Helical" evidence="6">
    <location>
        <begin position="42"/>
        <end position="60"/>
    </location>
</feature>
<feature type="transmembrane region" description="Helical" evidence="6">
    <location>
        <begin position="146"/>
        <end position="169"/>
    </location>
</feature>
<keyword evidence="2 6" id="KW-0812">Transmembrane</keyword>
<dbReference type="OrthoDB" id="9778589at2"/>
<reference evidence="8" key="1">
    <citation type="submission" date="2021-04" db="EMBL/GenBank/DDBJ databases">
        <title>Dactylosporangium aurantiacum NRRL B-8018 full assembly.</title>
        <authorList>
            <person name="Hartkoorn R.C."/>
            <person name="Beaudoing E."/>
            <person name="Hot D."/>
        </authorList>
    </citation>
    <scope>NUCLEOTIDE SEQUENCE</scope>
    <source>
        <strain evidence="8">NRRL B-8018</strain>
    </source>
</reference>
<evidence type="ECO:0000256" key="3">
    <source>
        <dbReference type="ARBA" id="ARBA00022989"/>
    </source>
</evidence>
<keyword evidence="4 6" id="KW-0472">Membrane</keyword>
<dbReference type="Pfam" id="PF01061">
    <property type="entry name" value="ABC2_membrane"/>
    <property type="match status" value="1"/>
</dbReference>
<protein>
    <recommendedName>
        <fullName evidence="6">Transport permease protein</fullName>
    </recommendedName>
</protein>
<dbReference type="RefSeq" id="WP_052387437.1">
    <property type="nucleotide sequence ID" value="NZ_CP073767.1"/>
</dbReference>
<gene>
    <name evidence="8" type="ORF">Daura_23760</name>
</gene>
<dbReference type="AlphaFoldDB" id="A0A9Q9MN53"/>
<dbReference type="PANTHER" id="PTHR43229:SF2">
    <property type="entry name" value="NODULATION PROTEIN J"/>
    <property type="match status" value="1"/>
</dbReference>
<evidence type="ECO:0000313" key="8">
    <source>
        <dbReference type="EMBL" id="UWZ58916.1"/>
    </source>
</evidence>
<dbReference type="EMBL" id="CP073767">
    <property type="protein sequence ID" value="UWZ58916.1"/>
    <property type="molecule type" value="Genomic_DNA"/>
</dbReference>
<keyword evidence="5" id="KW-0046">Antibiotic resistance</keyword>
<dbReference type="PRINTS" id="PR00164">
    <property type="entry name" value="ABC2TRNSPORT"/>
</dbReference>
<dbReference type="InterPro" id="IPR047817">
    <property type="entry name" value="ABC2_TM_bact-type"/>
</dbReference>
<feature type="domain" description="ABC transmembrane type-2" evidence="7">
    <location>
        <begin position="32"/>
        <end position="259"/>
    </location>
</feature>
<keyword evidence="9" id="KW-1185">Reference proteome</keyword>
<comment type="similarity">
    <text evidence="6">Belongs to the ABC-2 integral membrane protein family.</text>
</comment>